<organism evidence="1 2">
    <name type="scientific">Paraburkholderia denitrificans</name>
    <dbReference type="NCBI Taxonomy" id="694025"/>
    <lineage>
        <taxon>Bacteria</taxon>
        <taxon>Pseudomonadati</taxon>
        <taxon>Pseudomonadota</taxon>
        <taxon>Betaproteobacteria</taxon>
        <taxon>Burkholderiales</taxon>
        <taxon>Burkholderiaceae</taxon>
        <taxon>Paraburkholderia</taxon>
    </lineage>
</organism>
<dbReference type="RefSeq" id="WP_377713599.1">
    <property type="nucleotide sequence ID" value="NZ_JBHSMP010000024.1"/>
</dbReference>
<protein>
    <submittedName>
        <fullName evidence="1">Ribonucleotide reductase subunit alpha</fullName>
    </submittedName>
</protein>
<dbReference type="EMBL" id="JBHSMP010000024">
    <property type="protein sequence ID" value="MFC5430789.1"/>
    <property type="molecule type" value="Genomic_DNA"/>
</dbReference>
<name>A0ABW0JCE3_9BURK</name>
<comment type="caution">
    <text evidence="1">The sequence shown here is derived from an EMBL/GenBank/DDBJ whole genome shotgun (WGS) entry which is preliminary data.</text>
</comment>
<accession>A0ABW0JCE3</accession>
<reference evidence="2" key="1">
    <citation type="journal article" date="2019" name="Int. J. Syst. Evol. Microbiol.">
        <title>The Global Catalogue of Microorganisms (GCM) 10K type strain sequencing project: providing services to taxonomists for standard genome sequencing and annotation.</title>
        <authorList>
            <consortium name="The Broad Institute Genomics Platform"/>
            <consortium name="The Broad Institute Genome Sequencing Center for Infectious Disease"/>
            <person name="Wu L."/>
            <person name="Ma J."/>
        </authorList>
    </citation>
    <scope>NUCLEOTIDE SEQUENCE [LARGE SCALE GENOMIC DNA]</scope>
    <source>
        <strain evidence="2">CCUG 56042</strain>
    </source>
</reference>
<proteinExistence type="predicted"/>
<sequence>MSISSFDELLRLARQQPEPQRLLFVFTSVELPDDCTPDQLTRFEAGQGGALTPLMCVDKTPEELGTFSDLLAESRQVLQEWAIVFVAALSGKNGCVPRTEDAEAPLNRMVELIKTGSVGMFIPFDTHGHPVQFGPSSEQISH</sequence>
<keyword evidence="2" id="KW-1185">Reference proteome</keyword>
<dbReference type="Proteomes" id="UP001596103">
    <property type="component" value="Unassembled WGS sequence"/>
</dbReference>
<gene>
    <name evidence="1" type="ORF">ACFPTO_18590</name>
</gene>
<evidence type="ECO:0000313" key="1">
    <source>
        <dbReference type="EMBL" id="MFC5430789.1"/>
    </source>
</evidence>
<evidence type="ECO:0000313" key="2">
    <source>
        <dbReference type="Proteomes" id="UP001596103"/>
    </source>
</evidence>